<dbReference type="Pfam" id="PF02826">
    <property type="entry name" value="2-Hacid_dh_C"/>
    <property type="match status" value="1"/>
</dbReference>
<evidence type="ECO:0000259" key="5">
    <source>
        <dbReference type="Pfam" id="PF00389"/>
    </source>
</evidence>
<sequence>MRPRIVVTRKLPEDALALLREAGDVWLPEPDRALPAGELHDAVAGADGIVCTLHDPIDGALADAAGDRLRVVSTVAVGHDNIDVAALAARGVVVTNTPGVLTDATADLAFGLLLSVTRRLGEGERLLRSRTPWQFDLGFLLGTGLQGTTLGIVGLGQIGTAMARRARAFGMSIAYTGRRRADADVEAELGARYLPLDALLRESDVVSLHCPLTESTRHLIDADALAAMKPTAYLVNTTRGPVVDEAALADALARGGIAGAGLDVFEKEPDVHPGLLELDNVALAPHLGSATLQTRTAMATLAARNAVAVLRGDAPLTPVRG</sequence>
<dbReference type="PANTHER" id="PTHR10996:SF283">
    <property type="entry name" value="GLYOXYLATE_HYDROXYPYRUVATE REDUCTASE B"/>
    <property type="match status" value="1"/>
</dbReference>
<dbReference type="InterPro" id="IPR036291">
    <property type="entry name" value="NAD(P)-bd_dom_sf"/>
</dbReference>
<keyword evidence="3" id="KW-0520">NAD</keyword>
<name>A0A1V8ZX67_SACPI</name>
<dbReference type="Pfam" id="PF00389">
    <property type="entry name" value="2-Hacid_dh"/>
    <property type="match status" value="1"/>
</dbReference>
<evidence type="ECO:0000256" key="1">
    <source>
        <dbReference type="ARBA" id="ARBA00005854"/>
    </source>
</evidence>
<evidence type="ECO:0000256" key="4">
    <source>
        <dbReference type="RuleBase" id="RU003719"/>
    </source>
</evidence>
<dbReference type="SUPFAM" id="SSF51735">
    <property type="entry name" value="NAD(P)-binding Rossmann-fold domains"/>
    <property type="match status" value="1"/>
</dbReference>
<dbReference type="InterPro" id="IPR006139">
    <property type="entry name" value="D-isomer_2_OHA_DH_cat_dom"/>
</dbReference>
<keyword evidence="2 4" id="KW-0560">Oxidoreductase</keyword>
<proteinExistence type="inferred from homology"/>
<reference evidence="7 8" key="1">
    <citation type="submission" date="2017-02" db="EMBL/GenBank/DDBJ databases">
        <title>Draft genome of Saccharomonospora sp. 154.</title>
        <authorList>
            <person name="Alonso-Carmona G.S."/>
            <person name="De La Haba R."/>
            <person name="Vera-Gargallo B."/>
            <person name="Sandoval-Trujillo A.H."/>
            <person name="Ramirez-Duran N."/>
            <person name="Ventosa A."/>
        </authorList>
    </citation>
    <scope>NUCLEOTIDE SEQUENCE [LARGE SCALE GENOMIC DNA]</scope>
    <source>
        <strain evidence="7 8">LRS4.154</strain>
    </source>
</reference>
<dbReference type="PROSITE" id="PS00671">
    <property type="entry name" value="D_2_HYDROXYACID_DH_3"/>
    <property type="match status" value="1"/>
</dbReference>
<dbReference type="GO" id="GO:0051287">
    <property type="term" value="F:NAD binding"/>
    <property type="evidence" value="ECO:0007669"/>
    <property type="project" value="InterPro"/>
</dbReference>
<dbReference type="EMBL" id="MWIH01000009">
    <property type="protein sequence ID" value="OQO89547.1"/>
    <property type="molecule type" value="Genomic_DNA"/>
</dbReference>
<dbReference type="AlphaFoldDB" id="A0A1V8ZX67"/>
<dbReference type="RefSeq" id="WP_081195077.1">
    <property type="nucleotide sequence ID" value="NZ_MWIH01000009.1"/>
</dbReference>
<feature type="domain" description="D-isomer specific 2-hydroxyacid dehydrogenase NAD-binding" evidence="6">
    <location>
        <begin position="110"/>
        <end position="288"/>
    </location>
</feature>
<dbReference type="CDD" id="cd05301">
    <property type="entry name" value="GDH"/>
    <property type="match status" value="1"/>
</dbReference>
<accession>A0A1V8ZX67</accession>
<evidence type="ECO:0000259" key="6">
    <source>
        <dbReference type="Pfam" id="PF02826"/>
    </source>
</evidence>
<evidence type="ECO:0000256" key="3">
    <source>
        <dbReference type="ARBA" id="ARBA00023027"/>
    </source>
</evidence>
<dbReference type="Gene3D" id="3.40.50.720">
    <property type="entry name" value="NAD(P)-binding Rossmann-like Domain"/>
    <property type="match status" value="2"/>
</dbReference>
<dbReference type="PROSITE" id="PS00670">
    <property type="entry name" value="D_2_HYDROXYACID_DH_2"/>
    <property type="match status" value="1"/>
</dbReference>
<dbReference type="Proteomes" id="UP000192591">
    <property type="component" value="Unassembled WGS sequence"/>
</dbReference>
<dbReference type="SUPFAM" id="SSF52283">
    <property type="entry name" value="Formate/glycerate dehydrogenase catalytic domain-like"/>
    <property type="match status" value="1"/>
</dbReference>
<dbReference type="GO" id="GO:0016618">
    <property type="term" value="F:hydroxypyruvate reductase [NAD(P)H] activity"/>
    <property type="evidence" value="ECO:0007669"/>
    <property type="project" value="TreeGrafter"/>
</dbReference>
<organism evidence="7 8">
    <name type="scientific">Saccharomonospora piscinae</name>
    <dbReference type="NCBI Taxonomy" id="687388"/>
    <lineage>
        <taxon>Bacteria</taxon>
        <taxon>Bacillati</taxon>
        <taxon>Actinomycetota</taxon>
        <taxon>Actinomycetes</taxon>
        <taxon>Pseudonocardiales</taxon>
        <taxon>Pseudonocardiaceae</taxon>
        <taxon>Saccharomonospora</taxon>
    </lineage>
</organism>
<gene>
    <name evidence="7" type="ORF">B1813_21720</name>
</gene>
<dbReference type="GO" id="GO:0005829">
    <property type="term" value="C:cytosol"/>
    <property type="evidence" value="ECO:0007669"/>
    <property type="project" value="TreeGrafter"/>
</dbReference>
<keyword evidence="8" id="KW-1185">Reference proteome</keyword>
<evidence type="ECO:0000256" key="2">
    <source>
        <dbReference type="ARBA" id="ARBA00023002"/>
    </source>
</evidence>
<comment type="caution">
    <text evidence="7">The sequence shown here is derived from an EMBL/GenBank/DDBJ whole genome shotgun (WGS) entry which is preliminary data.</text>
</comment>
<dbReference type="PANTHER" id="PTHR10996">
    <property type="entry name" value="2-HYDROXYACID DEHYDROGENASE-RELATED"/>
    <property type="match status" value="1"/>
</dbReference>
<dbReference type="FunFam" id="3.40.50.720:FF:000203">
    <property type="entry name" value="D-3-phosphoglycerate dehydrogenase (SerA)"/>
    <property type="match status" value="1"/>
</dbReference>
<evidence type="ECO:0000313" key="7">
    <source>
        <dbReference type="EMBL" id="OQO89547.1"/>
    </source>
</evidence>
<comment type="similarity">
    <text evidence="1 4">Belongs to the D-isomer specific 2-hydroxyacid dehydrogenase family.</text>
</comment>
<protein>
    <submittedName>
        <fullName evidence="7">D-glycerate dehydrogenase</fullName>
    </submittedName>
</protein>
<evidence type="ECO:0000313" key="8">
    <source>
        <dbReference type="Proteomes" id="UP000192591"/>
    </source>
</evidence>
<dbReference type="InterPro" id="IPR029753">
    <property type="entry name" value="D-isomer_DH_CS"/>
</dbReference>
<dbReference type="InterPro" id="IPR050223">
    <property type="entry name" value="D-isomer_2-hydroxyacid_DH"/>
</dbReference>
<feature type="domain" description="D-isomer specific 2-hydroxyacid dehydrogenase catalytic" evidence="5">
    <location>
        <begin position="5"/>
        <end position="319"/>
    </location>
</feature>
<dbReference type="InterPro" id="IPR006140">
    <property type="entry name" value="D-isomer_DH_NAD-bd"/>
</dbReference>
<dbReference type="GO" id="GO:0030267">
    <property type="term" value="F:glyoxylate reductase (NADPH) activity"/>
    <property type="evidence" value="ECO:0007669"/>
    <property type="project" value="TreeGrafter"/>
</dbReference>
<dbReference type="STRING" id="1962155.B1813_21720"/>